<comment type="caution">
    <text evidence="1">The sequence shown here is derived from an EMBL/GenBank/DDBJ whole genome shotgun (WGS) entry which is preliminary data.</text>
</comment>
<evidence type="ECO:0008006" key="3">
    <source>
        <dbReference type="Google" id="ProtNLM"/>
    </source>
</evidence>
<name>A0ABX1TMI4_9GAMM</name>
<keyword evidence="2" id="KW-1185">Reference proteome</keyword>
<dbReference type="EMBL" id="SPMZ01000035">
    <property type="protein sequence ID" value="NMQ19922.1"/>
    <property type="molecule type" value="Genomic_DNA"/>
</dbReference>
<reference evidence="1 2" key="1">
    <citation type="submission" date="2019-03" db="EMBL/GenBank/DDBJ databases">
        <title>Metabolic reconstructions from genomes of highly enriched 'Candidatus Accumulibacter' and 'Candidatus Competibacter' bioreactor populations.</title>
        <authorList>
            <person name="Annavajhala M.K."/>
            <person name="Welles L."/>
            <person name="Abbas B."/>
            <person name="Sorokin D."/>
            <person name="Park H."/>
            <person name="Van Loosdrecht M."/>
            <person name="Chandran K."/>
        </authorList>
    </citation>
    <scope>NUCLEOTIDE SEQUENCE [LARGE SCALE GENOMIC DNA]</scope>
    <source>
        <strain evidence="1 2">SBR_G</strain>
    </source>
</reference>
<protein>
    <recommendedName>
        <fullName evidence="3">DUF1778 domain-containing protein</fullName>
    </recommendedName>
</protein>
<accession>A0ABX1TMI4</accession>
<organism evidence="1 2">
    <name type="scientific">Candidatus Competibacter phosphatis</name>
    <dbReference type="NCBI Taxonomy" id="221280"/>
    <lineage>
        <taxon>Bacteria</taxon>
        <taxon>Pseudomonadati</taxon>
        <taxon>Pseudomonadota</taxon>
        <taxon>Gammaproteobacteria</taxon>
        <taxon>Candidatus Competibacteraceae</taxon>
        <taxon>Candidatus Competibacter</taxon>
    </lineage>
</organism>
<evidence type="ECO:0000313" key="2">
    <source>
        <dbReference type="Proteomes" id="UP000760480"/>
    </source>
</evidence>
<dbReference type="RefSeq" id="WP_169249189.1">
    <property type="nucleotide sequence ID" value="NZ_SPMZ01000035.1"/>
</dbReference>
<gene>
    <name evidence="1" type="ORF">E4P82_12370</name>
</gene>
<proteinExistence type="predicted"/>
<dbReference type="Proteomes" id="UP000760480">
    <property type="component" value="Unassembled WGS sequence"/>
</dbReference>
<sequence>MLVFVGMEKKAGIHRMSALETRVKKLESRHCLTAEQSVRAMSDAELEFYIRTSPQRMTPEEWGLLQNEVGPETRELYEELRGACEGL</sequence>
<evidence type="ECO:0000313" key="1">
    <source>
        <dbReference type="EMBL" id="NMQ19922.1"/>
    </source>
</evidence>